<dbReference type="InParanoid" id="D8PVF2"/>
<reference evidence="3 4" key="1">
    <citation type="journal article" date="2010" name="Nat. Biotechnol.">
        <title>Genome sequence of the model mushroom Schizophyllum commune.</title>
        <authorList>
            <person name="Ohm R.A."/>
            <person name="de Jong J.F."/>
            <person name="Lugones L.G."/>
            <person name="Aerts A."/>
            <person name="Kothe E."/>
            <person name="Stajich J.E."/>
            <person name="de Vries R.P."/>
            <person name="Record E."/>
            <person name="Levasseur A."/>
            <person name="Baker S.E."/>
            <person name="Bartholomew K.A."/>
            <person name="Coutinho P.M."/>
            <person name="Erdmann S."/>
            <person name="Fowler T.J."/>
            <person name="Gathman A.C."/>
            <person name="Lombard V."/>
            <person name="Henrissat B."/>
            <person name="Knabe N."/>
            <person name="Kuees U."/>
            <person name="Lilly W.W."/>
            <person name="Lindquist E."/>
            <person name="Lucas S."/>
            <person name="Magnuson J.K."/>
            <person name="Piumi F."/>
            <person name="Raudaskoski M."/>
            <person name="Salamov A."/>
            <person name="Schmutz J."/>
            <person name="Schwarze F.W.M.R."/>
            <person name="vanKuyk P.A."/>
            <person name="Horton J.S."/>
            <person name="Grigoriev I.V."/>
            <person name="Woesten H.A.B."/>
        </authorList>
    </citation>
    <scope>NUCLEOTIDE SEQUENCE [LARGE SCALE GENOMIC DNA]</scope>
    <source>
        <strain evidence="4">H4-8 / FGSC 9210</strain>
    </source>
</reference>
<feature type="coiled-coil region" evidence="1">
    <location>
        <begin position="229"/>
        <end position="295"/>
    </location>
</feature>
<dbReference type="HOGENOM" id="CLU_641172_0_0_1"/>
<dbReference type="AlphaFoldDB" id="D8PVF2"/>
<feature type="compositionally biased region" description="Basic and acidic residues" evidence="2">
    <location>
        <begin position="418"/>
        <end position="428"/>
    </location>
</feature>
<evidence type="ECO:0000256" key="1">
    <source>
        <dbReference type="SAM" id="Coils"/>
    </source>
</evidence>
<dbReference type="VEuPathDB" id="FungiDB:SCHCODRAFT_02607749"/>
<evidence type="ECO:0000313" key="3">
    <source>
        <dbReference type="EMBL" id="EFJ00023.1"/>
    </source>
</evidence>
<dbReference type="RefSeq" id="XP_003034925.1">
    <property type="nucleotide sequence ID" value="XM_003034879.1"/>
</dbReference>
<protein>
    <submittedName>
        <fullName evidence="3">Expressed protein</fullName>
    </submittedName>
</protein>
<dbReference type="KEGG" id="scm:SCHCO_02607749"/>
<evidence type="ECO:0000313" key="4">
    <source>
        <dbReference type="Proteomes" id="UP000007431"/>
    </source>
</evidence>
<accession>D8PVF2</accession>
<proteinExistence type="predicted"/>
<keyword evidence="4" id="KW-1185">Reference proteome</keyword>
<feature type="coiled-coil region" evidence="1">
    <location>
        <begin position="130"/>
        <end position="178"/>
    </location>
</feature>
<evidence type="ECO:0000256" key="2">
    <source>
        <dbReference type="SAM" id="MobiDB-lite"/>
    </source>
</evidence>
<gene>
    <name evidence="3" type="ORF">SCHCODRAFT_81177</name>
</gene>
<dbReference type="GeneID" id="9595449"/>
<name>D8PVF2_SCHCM</name>
<feature type="region of interest" description="Disordered" evidence="2">
    <location>
        <begin position="401"/>
        <end position="428"/>
    </location>
</feature>
<dbReference type="OrthoDB" id="2895477at2759"/>
<sequence>MSAQPSSSGPLALSSPFLVSDDLACPPPVKIKQGPFMSAQDALDDSPLLSLREPLPVSDDIAPDAAIQIIRNLEQDIDELVTSYNGITFELEATRNALETERADREATDSGLEFPSSATVSNLTYERQLRDDLLESMKQLRAQNNMLADDLALQNDKCVALERELAAERADRQRLAVQLQHTSDKNRHSDGSLYALSIQNTLHLRDAVAITLQRHNLLEAQHVATLNQLAATRVALAEAEQQVSTLQRNMTTCVDASSTALAVERNLRLEMEARADRAKKENEELRVRERLMAEEVHELRFSSPARAAPQSTPPAAENHPDRRLRQLVLRRLSTQMQPDYADASFGSPMFDHGTPSSCNTTMAVATPSPTTQRHSVSVYRDSPMLSDAVFKPHSVMKNIMNVERKGQGQKKRWSTQGKENRDPSKMVA</sequence>
<organism evidence="4">
    <name type="scientific">Schizophyllum commune (strain H4-8 / FGSC 9210)</name>
    <name type="common">Split gill fungus</name>
    <dbReference type="NCBI Taxonomy" id="578458"/>
    <lineage>
        <taxon>Eukaryota</taxon>
        <taxon>Fungi</taxon>
        <taxon>Dikarya</taxon>
        <taxon>Basidiomycota</taxon>
        <taxon>Agaricomycotina</taxon>
        <taxon>Agaricomycetes</taxon>
        <taxon>Agaricomycetidae</taxon>
        <taxon>Agaricales</taxon>
        <taxon>Schizophyllaceae</taxon>
        <taxon>Schizophyllum</taxon>
    </lineage>
</organism>
<keyword evidence="1" id="KW-0175">Coiled coil</keyword>
<dbReference type="EMBL" id="GL377303">
    <property type="protein sequence ID" value="EFJ00023.1"/>
    <property type="molecule type" value="Genomic_DNA"/>
</dbReference>
<dbReference type="Proteomes" id="UP000007431">
    <property type="component" value="Unassembled WGS sequence"/>
</dbReference>
<feature type="region of interest" description="Disordered" evidence="2">
    <location>
        <begin position="300"/>
        <end position="322"/>
    </location>
</feature>